<proteinExistence type="inferred from homology"/>
<evidence type="ECO:0000313" key="5">
    <source>
        <dbReference type="EMBL" id="EKZ1929257.1"/>
    </source>
</evidence>
<comment type="similarity">
    <text evidence="3">Belongs to the NAD(P)-dependent epimerase/dehydratase family.</text>
</comment>
<dbReference type="EMBL" id="ABLTIR010000200">
    <property type="protein sequence ID" value="EKZ1929257.1"/>
    <property type="molecule type" value="Genomic_DNA"/>
</dbReference>
<dbReference type="PANTHER" id="PTHR43000">
    <property type="entry name" value="DTDP-D-GLUCOSE 4,6-DEHYDRATASE-RELATED"/>
    <property type="match status" value="1"/>
</dbReference>
<reference evidence="5" key="1">
    <citation type="submission" date="2023-08" db="EMBL/GenBank/DDBJ databases">
        <authorList>
            <consortium name="Clinical and Environmental Microbiology Branch: Whole genome sequencing antimicrobial resistance pathogens in the healthcare setting"/>
        </authorList>
    </citation>
    <scope>NUCLEOTIDE SEQUENCE</scope>
    <source>
        <strain evidence="5">2023CJ-00293</strain>
    </source>
</reference>
<dbReference type="RefSeq" id="WP_005407973.1">
    <property type="nucleotide sequence ID" value="NZ_CP040430.1"/>
</dbReference>
<comment type="caution">
    <text evidence="5">The sequence shown here is derived from an EMBL/GenBank/DDBJ whole genome shotgun (WGS) entry which is preliminary data.</text>
</comment>
<accession>A0AAI9CQA5</accession>
<evidence type="ECO:0000313" key="6">
    <source>
        <dbReference type="Proteomes" id="UP001225498"/>
    </source>
</evidence>
<comment type="pathway">
    <text evidence="1">Bacterial outer membrane biogenesis; LPS O-antigen biosynthesis.</text>
</comment>
<name>A0AAI9CQA5_STEMA</name>
<dbReference type="InterPro" id="IPR036291">
    <property type="entry name" value="NAD(P)-bd_dom_sf"/>
</dbReference>
<dbReference type="SMART" id="SM00822">
    <property type="entry name" value="PKS_KR"/>
    <property type="match status" value="1"/>
</dbReference>
<evidence type="ECO:0000256" key="2">
    <source>
        <dbReference type="ARBA" id="ARBA00006484"/>
    </source>
</evidence>
<evidence type="ECO:0000256" key="3">
    <source>
        <dbReference type="ARBA" id="ARBA00007637"/>
    </source>
</evidence>
<dbReference type="Gene3D" id="3.40.50.720">
    <property type="entry name" value="NAD(P)-binding Rossmann-like Domain"/>
    <property type="match status" value="1"/>
</dbReference>
<protein>
    <submittedName>
        <fullName evidence="5">GDP-mannose 4,6-dehydratase</fullName>
    </submittedName>
</protein>
<dbReference type="SUPFAM" id="SSF51735">
    <property type="entry name" value="NAD(P)-binding Rossmann-fold domains"/>
    <property type="match status" value="1"/>
</dbReference>
<organism evidence="5 6">
    <name type="scientific">Stenotrophomonas maltophilia</name>
    <name type="common">Pseudomonas maltophilia</name>
    <name type="synonym">Xanthomonas maltophilia</name>
    <dbReference type="NCBI Taxonomy" id="40324"/>
    <lineage>
        <taxon>Bacteria</taxon>
        <taxon>Pseudomonadati</taxon>
        <taxon>Pseudomonadota</taxon>
        <taxon>Gammaproteobacteria</taxon>
        <taxon>Lysobacterales</taxon>
        <taxon>Lysobacteraceae</taxon>
        <taxon>Stenotrophomonas</taxon>
        <taxon>Stenotrophomonas maltophilia group</taxon>
    </lineage>
</organism>
<evidence type="ECO:0000259" key="4">
    <source>
        <dbReference type="SMART" id="SM00822"/>
    </source>
</evidence>
<dbReference type="Pfam" id="PF01370">
    <property type="entry name" value="Epimerase"/>
    <property type="match status" value="1"/>
</dbReference>
<dbReference type="AlphaFoldDB" id="A0AAI9CQA5"/>
<evidence type="ECO:0000256" key="1">
    <source>
        <dbReference type="ARBA" id="ARBA00005125"/>
    </source>
</evidence>
<gene>
    <name evidence="5" type="ORF">REH87_004326</name>
</gene>
<dbReference type="InterPro" id="IPR001509">
    <property type="entry name" value="Epimerase_deHydtase"/>
</dbReference>
<dbReference type="Gene3D" id="3.90.25.10">
    <property type="entry name" value="UDP-galactose 4-epimerase, domain 1"/>
    <property type="match status" value="1"/>
</dbReference>
<feature type="domain" description="Ketoreductase" evidence="4">
    <location>
        <begin position="10"/>
        <end position="175"/>
    </location>
</feature>
<sequence length="301" mass="32546">MVSPSEIIGKRVLITGASGFTGRYVAEQLSAAGCQVLTLGTRAGVGEGASVDLLDRDALRESLQRLQPELVVHLAAISFVAHGDADEIYRVNISGTRNLLEALASLPVPPQHVLIASSANVYGNVGGVLVESSPFSPQNDYAVSKMAMEAMASLWRDRLPFTLVRPFNYTGVGQSDRFLIPKIVSHFQRRAPVIELGNTDVSRDFYDVRLVAQIYARLLSLPASGAVYNVCSGVEWSLAQVIDALRDLSGHDIEVRVNPAFVRDNEVKSLRGSNAKLDHSLGGLPAFDFSSTLSWMYGSTL</sequence>
<dbReference type="InterPro" id="IPR057326">
    <property type="entry name" value="KR_dom"/>
</dbReference>
<comment type="similarity">
    <text evidence="2">Belongs to the short-chain dehydrogenases/reductases (SDR) family.</text>
</comment>
<dbReference type="Proteomes" id="UP001225498">
    <property type="component" value="Unassembled WGS sequence"/>
</dbReference>